<evidence type="ECO:0000256" key="4">
    <source>
        <dbReference type="ARBA" id="ARBA00022737"/>
    </source>
</evidence>
<dbReference type="GO" id="GO:0043022">
    <property type="term" value="F:ribosome binding"/>
    <property type="evidence" value="ECO:0007669"/>
    <property type="project" value="TreeGrafter"/>
</dbReference>
<dbReference type="InterPro" id="IPR015946">
    <property type="entry name" value="KH_dom-like_a/b"/>
</dbReference>
<dbReference type="InterPro" id="IPR027417">
    <property type="entry name" value="P-loop_NTPase"/>
</dbReference>
<evidence type="ECO:0000256" key="10">
    <source>
        <dbReference type="PROSITE-ProRule" id="PRU01049"/>
    </source>
</evidence>
<dbReference type="PANTHER" id="PTHR43834">
    <property type="entry name" value="GTPASE DER"/>
    <property type="match status" value="1"/>
</dbReference>
<keyword evidence="6 9" id="KW-0342">GTP-binding</keyword>
<evidence type="ECO:0000256" key="1">
    <source>
        <dbReference type="ARBA" id="ARBA00008279"/>
    </source>
</evidence>
<dbReference type="Pfam" id="PF01926">
    <property type="entry name" value="MMR_HSR1"/>
    <property type="match status" value="2"/>
</dbReference>
<comment type="similarity">
    <text evidence="1 9 10 11">Belongs to the TRAFAC class TrmE-Era-EngA-EngB-Septin-like GTPase superfamily. EngA (Der) GTPase family.</text>
</comment>
<dbReference type="InterPro" id="IPR005225">
    <property type="entry name" value="Small_GTP-bd"/>
</dbReference>
<feature type="domain" description="EngA-type G" evidence="12">
    <location>
        <begin position="196"/>
        <end position="371"/>
    </location>
</feature>
<dbReference type="EMBL" id="AP011760">
    <property type="protein sequence ID" value="BAL56875.1"/>
    <property type="molecule type" value="Genomic_DNA"/>
</dbReference>
<comment type="subunit">
    <text evidence="9">Associates with the 50S ribosomal subunit.</text>
</comment>
<dbReference type="NCBIfam" id="TIGR03594">
    <property type="entry name" value="GTPase_EngA"/>
    <property type="match status" value="1"/>
</dbReference>
<feature type="binding site" evidence="9">
    <location>
        <begin position="59"/>
        <end position="63"/>
    </location>
    <ligand>
        <name>GTP</name>
        <dbReference type="ChEBI" id="CHEBI:37565"/>
        <label>1</label>
    </ligand>
</feature>
<dbReference type="SUPFAM" id="SSF52540">
    <property type="entry name" value="P-loop containing nucleoside triphosphate hydrolases"/>
    <property type="match status" value="2"/>
</dbReference>
<dbReference type="FunFam" id="3.40.50.300:FF:000040">
    <property type="entry name" value="GTPase Der"/>
    <property type="match status" value="1"/>
</dbReference>
<feature type="domain" description="EngA-type G" evidence="12">
    <location>
        <begin position="6"/>
        <end position="188"/>
    </location>
</feature>
<dbReference type="PROSITE" id="PS51712">
    <property type="entry name" value="G_ENGA"/>
    <property type="match status" value="2"/>
</dbReference>
<feature type="binding site" evidence="9">
    <location>
        <begin position="249"/>
        <end position="253"/>
    </location>
    <ligand>
        <name>GTP</name>
        <dbReference type="ChEBI" id="CHEBI:37565"/>
        <label>2</label>
    </ligand>
</feature>
<reference evidence="13" key="2">
    <citation type="journal article" date="2012" name="PLoS ONE">
        <title>A Deeply Branching Thermophilic Bacterium with an Ancient Acetyl-CoA Pathway Dominates a Subsurface Ecosystem.</title>
        <authorList>
            <person name="Takami H."/>
            <person name="Noguchi H."/>
            <person name="Takaki Y."/>
            <person name="Uchiyama I."/>
            <person name="Toyoda A."/>
            <person name="Nishi S."/>
            <person name="Chee G.-J."/>
            <person name="Arai W."/>
            <person name="Nunoura T."/>
            <person name="Itoh T."/>
            <person name="Hattori M."/>
            <person name="Takai K."/>
        </authorList>
    </citation>
    <scope>NUCLEOTIDE SEQUENCE</scope>
</reference>
<dbReference type="InterPro" id="IPR006073">
    <property type="entry name" value="GTP-bd"/>
</dbReference>
<dbReference type="InterPro" id="IPR016484">
    <property type="entry name" value="GTPase_Der"/>
</dbReference>
<evidence type="ECO:0000256" key="7">
    <source>
        <dbReference type="ARBA" id="ARBA00032345"/>
    </source>
</evidence>
<dbReference type="AlphaFoldDB" id="H5SL39"/>
<dbReference type="CDD" id="cd01895">
    <property type="entry name" value="EngA2"/>
    <property type="match status" value="1"/>
</dbReference>
<evidence type="ECO:0000256" key="5">
    <source>
        <dbReference type="ARBA" id="ARBA00022741"/>
    </source>
</evidence>
<name>H5SL39_9CHLR</name>
<protein>
    <recommendedName>
        <fullName evidence="2 9">GTPase Der</fullName>
    </recommendedName>
    <alternativeName>
        <fullName evidence="7 9">GTP-binding protein EngA</fullName>
    </alternativeName>
</protein>
<feature type="binding site" evidence="9">
    <location>
        <begin position="202"/>
        <end position="209"/>
    </location>
    <ligand>
        <name>GTP</name>
        <dbReference type="ChEBI" id="CHEBI:37565"/>
        <label>2</label>
    </ligand>
</feature>
<reference evidence="13" key="1">
    <citation type="journal article" date="2005" name="Environ. Microbiol.">
        <title>Genetic and functional properties of uncultivated thermophilic crenarchaeotes from a subsurface gold mine as revealed by analysis of genome fragments.</title>
        <authorList>
            <person name="Nunoura T."/>
            <person name="Hirayama H."/>
            <person name="Takami H."/>
            <person name="Oida H."/>
            <person name="Nishi S."/>
            <person name="Shimamura S."/>
            <person name="Suzuki Y."/>
            <person name="Inagaki F."/>
            <person name="Takai K."/>
            <person name="Nealson K.H."/>
            <person name="Horikoshi K."/>
        </authorList>
    </citation>
    <scope>NUCLEOTIDE SEQUENCE</scope>
</reference>
<gene>
    <name evidence="9" type="primary">der</name>
    <name evidence="13" type="ORF">HGMM_F44F02C16</name>
</gene>
<dbReference type="Gene3D" id="3.40.50.300">
    <property type="entry name" value="P-loop containing nucleotide triphosphate hydrolases"/>
    <property type="match status" value="2"/>
</dbReference>
<dbReference type="CDD" id="cd01894">
    <property type="entry name" value="EngA1"/>
    <property type="match status" value="1"/>
</dbReference>
<feature type="binding site" evidence="9">
    <location>
        <begin position="140"/>
        <end position="143"/>
    </location>
    <ligand>
        <name>GTP</name>
        <dbReference type="ChEBI" id="CHEBI:37565"/>
        <label>1</label>
    </ligand>
</feature>
<dbReference type="PRINTS" id="PR00326">
    <property type="entry name" value="GTP1OBG"/>
</dbReference>
<keyword evidence="5 9" id="KW-0547">Nucleotide-binding</keyword>
<dbReference type="InterPro" id="IPR032859">
    <property type="entry name" value="KH_dom-like"/>
</dbReference>
<evidence type="ECO:0000256" key="11">
    <source>
        <dbReference type="RuleBase" id="RU004481"/>
    </source>
</evidence>
<accession>H5SL39</accession>
<comment type="function">
    <text evidence="8 9 11">GTPase that plays an essential role in the late steps of ribosome biogenesis.</text>
</comment>
<dbReference type="GO" id="GO:0005525">
    <property type="term" value="F:GTP binding"/>
    <property type="evidence" value="ECO:0007669"/>
    <property type="project" value="UniProtKB-UniRule"/>
</dbReference>
<feature type="binding site" evidence="9">
    <location>
        <begin position="12"/>
        <end position="19"/>
    </location>
    <ligand>
        <name>GTP</name>
        <dbReference type="ChEBI" id="CHEBI:37565"/>
        <label>1</label>
    </ligand>
</feature>
<evidence type="ECO:0000256" key="3">
    <source>
        <dbReference type="ARBA" id="ARBA00022517"/>
    </source>
</evidence>
<keyword evidence="3 9" id="KW-0690">Ribosome biogenesis</keyword>
<sequence length="457" mass="50678">MNTRKPLVALVGRPNVGKSTLFNRFVGERLAIVDETPGTTRDRIFGSCEWNGQIFDVVDTGGIDPQHGGRSPLSTGSAEFIEEIRRQALLGVENADIVLFLTDGQEGPTPADHEIARLLRRHQKKTAAGKLSPPILLVVNKCESEAQRAASAAFYELGLGEPHAISALHGTGTGDLLDRIVELLPRIEESEEEDSVKIAIVGKPNVGKSSLLNRLLGEERVIVSPIPGTTRDAIDTHLEYQGVPITLIDTAGIRRRGRIEPGVETYSVLRSLQAIDRADVVLLVIDATSGITAQDAHIAGFILEAWKSCVVVVNKWDAIQKDSQTMEKWKQQIRQELNFMDYVPALFVSARTGQRVDQILPTALKVQEERLARIPTSRLNQLLQKAQDRQPPPAHAGRQLKIFYATQVRAAPPTFLIYVNEPSLMHFTYMRYLENCIRAEYPFTGTPIRLVTKGRHE</sequence>
<evidence type="ECO:0000313" key="13">
    <source>
        <dbReference type="EMBL" id="BAL56875.1"/>
    </source>
</evidence>
<organism evidence="13">
    <name type="scientific">uncultured Chloroflexota bacterium</name>
    <dbReference type="NCBI Taxonomy" id="166587"/>
    <lineage>
        <taxon>Bacteria</taxon>
        <taxon>Bacillati</taxon>
        <taxon>Chloroflexota</taxon>
        <taxon>environmental samples</taxon>
    </lineage>
</organism>
<evidence type="ECO:0000256" key="6">
    <source>
        <dbReference type="ARBA" id="ARBA00023134"/>
    </source>
</evidence>
<dbReference type="FunFam" id="3.30.300.20:FF:000004">
    <property type="entry name" value="GTPase Der"/>
    <property type="match status" value="1"/>
</dbReference>
<dbReference type="PIRSF" id="PIRSF006485">
    <property type="entry name" value="GTP-binding_EngA"/>
    <property type="match status" value="1"/>
</dbReference>
<dbReference type="PANTHER" id="PTHR43834:SF6">
    <property type="entry name" value="GTPASE DER"/>
    <property type="match status" value="1"/>
</dbReference>
<dbReference type="InterPro" id="IPR031166">
    <property type="entry name" value="G_ENGA"/>
</dbReference>
<evidence type="ECO:0000259" key="12">
    <source>
        <dbReference type="PROSITE" id="PS51712"/>
    </source>
</evidence>
<evidence type="ECO:0000256" key="8">
    <source>
        <dbReference type="ARBA" id="ARBA00053470"/>
    </source>
</evidence>
<keyword evidence="4 11" id="KW-0677">Repeat</keyword>
<evidence type="ECO:0000256" key="2">
    <source>
        <dbReference type="ARBA" id="ARBA00020953"/>
    </source>
</evidence>
<dbReference type="NCBIfam" id="TIGR00231">
    <property type="entry name" value="small_GTP"/>
    <property type="match status" value="2"/>
</dbReference>
<evidence type="ECO:0000256" key="9">
    <source>
        <dbReference type="HAMAP-Rule" id="MF_00195"/>
    </source>
</evidence>
<dbReference type="Gene3D" id="3.30.300.20">
    <property type="match status" value="1"/>
</dbReference>
<proteinExistence type="inferred from homology"/>
<dbReference type="GO" id="GO:0042254">
    <property type="term" value="P:ribosome biogenesis"/>
    <property type="evidence" value="ECO:0007669"/>
    <property type="project" value="UniProtKB-KW"/>
</dbReference>
<dbReference type="HAMAP" id="MF_00195">
    <property type="entry name" value="GTPase_Der"/>
    <property type="match status" value="1"/>
</dbReference>
<dbReference type="Pfam" id="PF14714">
    <property type="entry name" value="KH_dom-like"/>
    <property type="match status" value="1"/>
</dbReference>
<feature type="binding site" evidence="9">
    <location>
        <begin position="314"/>
        <end position="317"/>
    </location>
    <ligand>
        <name>GTP</name>
        <dbReference type="ChEBI" id="CHEBI:37565"/>
        <label>2</label>
    </ligand>
</feature>